<reference evidence="4" key="1">
    <citation type="submission" date="2022-12" db="EMBL/GenBank/DDBJ databases">
        <title>Reference genome sequencing for broad-spectrum identification of bacterial and archaeal isolates by mass spectrometry.</title>
        <authorList>
            <person name="Sekiguchi Y."/>
            <person name="Tourlousse D.M."/>
        </authorList>
    </citation>
    <scope>NUCLEOTIDE SEQUENCE</scope>
    <source>
        <strain evidence="4">ASRB1</strain>
    </source>
</reference>
<dbReference type="PROSITE" id="PS00379">
    <property type="entry name" value="CDP_ALCOHOL_P_TRANSF"/>
    <property type="match status" value="1"/>
</dbReference>
<evidence type="ECO:0000256" key="3">
    <source>
        <dbReference type="SAM" id="Phobius"/>
    </source>
</evidence>
<feature type="transmembrane region" description="Helical" evidence="3">
    <location>
        <begin position="44"/>
        <end position="68"/>
    </location>
</feature>
<keyword evidence="5" id="KW-1185">Reference proteome</keyword>
<feature type="transmembrane region" description="Helical" evidence="3">
    <location>
        <begin position="130"/>
        <end position="151"/>
    </location>
</feature>
<keyword evidence="3" id="KW-1133">Transmembrane helix</keyword>
<protein>
    <submittedName>
        <fullName evidence="4">CDP-diacylglycerol--inositol 3-phosphatidyltransferase</fullName>
    </submittedName>
</protein>
<comment type="similarity">
    <text evidence="2">Belongs to the CDP-alcohol phosphatidyltransferase class-I family.</text>
</comment>
<evidence type="ECO:0000256" key="1">
    <source>
        <dbReference type="ARBA" id="ARBA00022679"/>
    </source>
</evidence>
<dbReference type="GO" id="GO:0016780">
    <property type="term" value="F:phosphotransferase activity, for other substituted phosphate groups"/>
    <property type="evidence" value="ECO:0007669"/>
    <property type="project" value="InterPro"/>
</dbReference>
<dbReference type="GO" id="GO:0016020">
    <property type="term" value="C:membrane"/>
    <property type="evidence" value="ECO:0007669"/>
    <property type="project" value="InterPro"/>
</dbReference>
<dbReference type="EMBL" id="BSDR01000001">
    <property type="protein sequence ID" value="GLI36410.1"/>
    <property type="molecule type" value="Genomic_DNA"/>
</dbReference>
<evidence type="ECO:0000256" key="2">
    <source>
        <dbReference type="RuleBase" id="RU003750"/>
    </source>
</evidence>
<organism evidence="4 5">
    <name type="scientific">Desulforhabdus amnigena</name>
    <dbReference type="NCBI Taxonomy" id="40218"/>
    <lineage>
        <taxon>Bacteria</taxon>
        <taxon>Pseudomonadati</taxon>
        <taxon>Thermodesulfobacteriota</taxon>
        <taxon>Syntrophobacteria</taxon>
        <taxon>Syntrophobacterales</taxon>
        <taxon>Syntrophobacteraceae</taxon>
        <taxon>Desulforhabdus</taxon>
    </lineage>
</organism>
<keyword evidence="3" id="KW-0812">Transmembrane</keyword>
<keyword evidence="3" id="KW-0472">Membrane</keyword>
<dbReference type="AlphaFoldDB" id="A0A9W6FWQ7"/>
<dbReference type="GO" id="GO:0008654">
    <property type="term" value="P:phospholipid biosynthetic process"/>
    <property type="evidence" value="ECO:0007669"/>
    <property type="project" value="InterPro"/>
</dbReference>
<proteinExistence type="inferred from homology"/>
<comment type="caution">
    <text evidence="4">The sequence shown here is derived from an EMBL/GenBank/DDBJ whole genome shotgun (WGS) entry which is preliminary data.</text>
</comment>
<dbReference type="Pfam" id="PF01066">
    <property type="entry name" value="CDP-OH_P_transf"/>
    <property type="match status" value="1"/>
</dbReference>
<dbReference type="InterPro" id="IPR000462">
    <property type="entry name" value="CDP-OH_P_trans"/>
</dbReference>
<sequence length="218" mass="23859">MIMRDVPDFWQTKPTDRFVLKWIKCHLSAKITPRLIHVQWLHPWMITLASACLGMLAGVIFAVGWGWLAGCVAACAQVLDGVDGQLARLTDRQSKGGAFWDSVLDRYADGAMVIGLGIYLYRLPFPMPSWLLVILAALALIGSNLISYSTARGDALGLDLGPPTLASKGTRASVTILCAWGSLFWAGLPIVALFYLVVHPNAVVIKRLMRTLRSTQPL</sequence>
<evidence type="ECO:0000313" key="4">
    <source>
        <dbReference type="EMBL" id="GLI36410.1"/>
    </source>
</evidence>
<accession>A0A9W6FWQ7</accession>
<dbReference type="Gene3D" id="1.20.120.1760">
    <property type="match status" value="1"/>
</dbReference>
<feature type="transmembrane region" description="Helical" evidence="3">
    <location>
        <begin position="171"/>
        <end position="198"/>
    </location>
</feature>
<dbReference type="InterPro" id="IPR048254">
    <property type="entry name" value="CDP_ALCOHOL_P_TRANSF_CS"/>
</dbReference>
<dbReference type="Proteomes" id="UP001144372">
    <property type="component" value="Unassembled WGS sequence"/>
</dbReference>
<dbReference type="InterPro" id="IPR043130">
    <property type="entry name" value="CDP-OH_PTrfase_TM_dom"/>
</dbReference>
<name>A0A9W6FWQ7_9BACT</name>
<keyword evidence="1 2" id="KW-0808">Transferase</keyword>
<dbReference type="RefSeq" id="WP_281796817.1">
    <property type="nucleotide sequence ID" value="NZ_BSDR01000001.1"/>
</dbReference>
<gene>
    <name evidence="4" type="ORF">DAMNIGENAA_38430</name>
</gene>
<evidence type="ECO:0000313" key="5">
    <source>
        <dbReference type="Proteomes" id="UP001144372"/>
    </source>
</evidence>